<evidence type="ECO:0000313" key="4">
    <source>
        <dbReference type="Proteomes" id="UP001163846"/>
    </source>
</evidence>
<gene>
    <name evidence="3" type="ORF">F5878DRAFT_657333</name>
</gene>
<evidence type="ECO:0000313" key="3">
    <source>
        <dbReference type="EMBL" id="KAJ3842771.1"/>
    </source>
</evidence>
<accession>A0AA38PHE0</accession>
<protein>
    <submittedName>
        <fullName evidence="3">Uncharacterized protein</fullName>
    </submittedName>
</protein>
<name>A0AA38PHE0_9AGAR</name>
<keyword evidence="4" id="KW-1185">Reference proteome</keyword>
<feature type="region of interest" description="Disordered" evidence="1">
    <location>
        <begin position="57"/>
        <end position="76"/>
    </location>
</feature>
<evidence type="ECO:0000256" key="1">
    <source>
        <dbReference type="SAM" id="MobiDB-lite"/>
    </source>
</evidence>
<feature type="chain" id="PRO_5041383732" evidence="2">
    <location>
        <begin position="26"/>
        <end position="335"/>
    </location>
</feature>
<dbReference type="AlphaFoldDB" id="A0AA38PHE0"/>
<dbReference type="EMBL" id="MU805995">
    <property type="protein sequence ID" value="KAJ3842771.1"/>
    <property type="molecule type" value="Genomic_DNA"/>
</dbReference>
<proteinExistence type="predicted"/>
<keyword evidence="2" id="KW-0732">Signal</keyword>
<reference evidence="3" key="1">
    <citation type="submission" date="2022-08" db="EMBL/GenBank/DDBJ databases">
        <authorList>
            <consortium name="DOE Joint Genome Institute"/>
            <person name="Min B."/>
            <person name="Riley R."/>
            <person name="Sierra-Patev S."/>
            <person name="Naranjo-Ortiz M."/>
            <person name="Looney B."/>
            <person name="Konkel Z."/>
            <person name="Slot J.C."/>
            <person name="Sakamoto Y."/>
            <person name="Steenwyk J.L."/>
            <person name="Rokas A."/>
            <person name="Carro J."/>
            <person name="Camarero S."/>
            <person name="Ferreira P."/>
            <person name="Molpeceres G."/>
            <person name="Ruiz-Duenas F.J."/>
            <person name="Serrano A."/>
            <person name="Henrissat B."/>
            <person name="Drula E."/>
            <person name="Hughes K.W."/>
            <person name="Mata J.L."/>
            <person name="Ishikawa N.K."/>
            <person name="Vargas-Isla R."/>
            <person name="Ushijima S."/>
            <person name="Smith C.A."/>
            <person name="Ahrendt S."/>
            <person name="Andreopoulos W."/>
            <person name="He G."/>
            <person name="Labutti K."/>
            <person name="Lipzen A."/>
            <person name="Ng V."/>
            <person name="Sandor L."/>
            <person name="Barry K."/>
            <person name="Martinez A.T."/>
            <person name="Xiao Y."/>
            <person name="Gibbons J.G."/>
            <person name="Terashima K."/>
            <person name="Hibbett D.S."/>
            <person name="Grigoriev I.V."/>
        </authorList>
    </citation>
    <scope>NUCLEOTIDE SEQUENCE</scope>
    <source>
        <strain evidence="3">TFB9207</strain>
    </source>
</reference>
<sequence>MVLVTLKTLSLCLLLPIPFGAIVTSLPTPVSPSRDVERPTTETVTQSILPFQIRYKGPKRGDRKAPKRHRAPKPRDDLTRLIPVTLSQPSVEPEHGYEAVNSEPTVLEPIDQHQSLELTHLQPVFAEFQWDVLIGAEETSLIVGHQIPSILARKNEESDPKTNINWPFEIVRGPRTDMIPASVMGDVDLENTECAKLGGPRTARRRLTEGLQAINFHSGPNHHTREAIRILKDYGARFASGLEAGIDKACEEEEQIWHGEEYPALVVNLYGQAEAATRRDAVDKLRWKLHRLFQNNCVAYRREQPEDLHDLLKFGQELCIQLDGNYPDWTKGLGI</sequence>
<dbReference type="Proteomes" id="UP001163846">
    <property type="component" value="Unassembled WGS sequence"/>
</dbReference>
<organism evidence="3 4">
    <name type="scientific">Lentinula raphanica</name>
    <dbReference type="NCBI Taxonomy" id="153919"/>
    <lineage>
        <taxon>Eukaryota</taxon>
        <taxon>Fungi</taxon>
        <taxon>Dikarya</taxon>
        <taxon>Basidiomycota</taxon>
        <taxon>Agaricomycotina</taxon>
        <taxon>Agaricomycetes</taxon>
        <taxon>Agaricomycetidae</taxon>
        <taxon>Agaricales</taxon>
        <taxon>Marasmiineae</taxon>
        <taxon>Omphalotaceae</taxon>
        <taxon>Lentinula</taxon>
    </lineage>
</organism>
<comment type="caution">
    <text evidence="3">The sequence shown here is derived from an EMBL/GenBank/DDBJ whole genome shotgun (WGS) entry which is preliminary data.</text>
</comment>
<feature type="signal peptide" evidence="2">
    <location>
        <begin position="1"/>
        <end position="25"/>
    </location>
</feature>
<evidence type="ECO:0000256" key="2">
    <source>
        <dbReference type="SAM" id="SignalP"/>
    </source>
</evidence>